<dbReference type="EMBL" id="PIPQ01000001">
    <property type="protein sequence ID" value="RUO44054.1"/>
    <property type="molecule type" value="Genomic_DNA"/>
</dbReference>
<evidence type="ECO:0000256" key="5">
    <source>
        <dbReference type="ARBA" id="ARBA00022909"/>
    </source>
</evidence>
<keyword evidence="5" id="KW-0289">Folate biosynthesis</keyword>
<dbReference type="InterPro" id="IPR001544">
    <property type="entry name" value="Aminotrans_IV"/>
</dbReference>
<dbReference type="Proteomes" id="UP000286976">
    <property type="component" value="Unassembled WGS sequence"/>
</dbReference>
<keyword evidence="6 13" id="KW-0456">Lyase</keyword>
<evidence type="ECO:0000256" key="8">
    <source>
        <dbReference type="ARBA" id="ARBA00035676"/>
    </source>
</evidence>
<sequence>MTTQQVYTSLINGTAGADIAAADRGLLYGDGFFTTVRVVQGQPDLWPLHVERLQTCARAVFGWAALPKSVLTLIEQELSTVTEGHQECGARITLTRGVGGRGYAPPESNADTVTRMVTAFAYPAVYSDWQRHGVKTELAAFYLGSQHPRLAGLKTLNRLEQVMLKQELAQRDTDELIVLDASGAIAEATAGNVFWRQGDTWYTPELAQTGVHGVVRQALLTKYPQIQRVNAQVNALRTADEAFVCNALMGQVSIRSLDGKALPTVRNYKNEAPFTLAGLSPC</sequence>
<dbReference type="OrthoDB" id="9805628at2"/>
<dbReference type="PANTHER" id="PTHR42743:SF2">
    <property type="entry name" value="AMINODEOXYCHORISMATE LYASE"/>
    <property type="match status" value="1"/>
</dbReference>
<evidence type="ECO:0000256" key="4">
    <source>
        <dbReference type="ARBA" id="ARBA00022898"/>
    </source>
</evidence>
<proteinExistence type="inferred from homology"/>
<evidence type="ECO:0000313" key="14">
    <source>
        <dbReference type="Proteomes" id="UP000286976"/>
    </source>
</evidence>
<dbReference type="NCBIfam" id="TIGR03461">
    <property type="entry name" value="pabC_Proteo"/>
    <property type="match status" value="1"/>
</dbReference>
<evidence type="ECO:0000256" key="1">
    <source>
        <dbReference type="ARBA" id="ARBA00001933"/>
    </source>
</evidence>
<comment type="similarity">
    <text evidence="2">Belongs to the class-IV pyridoxal-phosphate-dependent aminotransferase family.</text>
</comment>
<dbReference type="InterPro" id="IPR017824">
    <property type="entry name" value="Aminodeoxychorismate_lyase_IV"/>
</dbReference>
<dbReference type="SUPFAM" id="SSF56752">
    <property type="entry name" value="D-aminoacid aminotransferase-like PLP-dependent enzymes"/>
    <property type="match status" value="1"/>
</dbReference>
<organism evidence="13 14">
    <name type="scientific">Aliidiomarina taiwanensis</name>
    <dbReference type="NCBI Taxonomy" id="946228"/>
    <lineage>
        <taxon>Bacteria</taxon>
        <taxon>Pseudomonadati</taxon>
        <taxon>Pseudomonadota</taxon>
        <taxon>Gammaproteobacteria</taxon>
        <taxon>Alteromonadales</taxon>
        <taxon>Idiomarinaceae</taxon>
        <taxon>Aliidiomarina</taxon>
    </lineage>
</organism>
<evidence type="ECO:0000256" key="9">
    <source>
        <dbReference type="ARBA" id="ARBA00049529"/>
    </source>
</evidence>
<comment type="function">
    <text evidence="10">Involved in the biosynthesis of p-aminobenzoate (PABA), a precursor of tetrahydrofolate. Converts 4-amino-4-deoxychorismate into 4-aminobenzoate (PABA) and pyruvate.</text>
</comment>
<dbReference type="GO" id="GO:0008153">
    <property type="term" value="P:4-aminobenzoate biosynthetic process"/>
    <property type="evidence" value="ECO:0007669"/>
    <property type="project" value="UniProtKB-UniRule"/>
</dbReference>
<dbReference type="InterPro" id="IPR043132">
    <property type="entry name" value="BCAT-like_C"/>
</dbReference>
<dbReference type="Gene3D" id="3.30.470.10">
    <property type="match status" value="1"/>
</dbReference>
<accession>A0A432X9Q4</accession>
<gene>
    <name evidence="13" type="primary">pabC</name>
    <name evidence="13" type="ORF">CWE15_02445</name>
</gene>
<dbReference type="GO" id="GO:0008696">
    <property type="term" value="F:4-amino-4-deoxychorismate lyase activity"/>
    <property type="evidence" value="ECO:0007669"/>
    <property type="project" value="UniProtKB-UniRule"/>
</dbReference>
<comment type="subunit">
    <text evidence="3">Homodimer.</text>
</comment>
<dbReference type="Gene3D" id="3.20.10.10">
    <property type="entry name" value="D-amino Acid Aminotransferase, subunit A, domain 2"/>
    <property type="match status" value="1"/>
</dbReference>
<dbReference type="GO" id="GO:0030170">
    <property type="term" value="F:pyridoxal phosphate binding"/>
    <property type="evidence" value="ECO:0007669"/>
    <property type="project" value="InterPro"/>
</dbReference>
<evidence type="ECO:0000256" key="2">
    <source>
        <dbReference type="ARBA" id="ARBA00009320"/>
    </source>
</evidence>
<evidence type="ECO:0000313" key="13">
    <source>
        <dbReference type="EMBL" id="RUO44054.1"/>
    </source>
</evidence>
<comment type="caution">
    <text evidence="13">The sequence shown here is derived from an EMBL/GenBank/DDBJ whole genome shotgun (WGS) entry which is preliminary data.</text>
</comment>
<evidence type="ECO:0000256" key="11">
    <source>
        <dbReference type="ARBA" id="ARBA00069174"/>
    </source>
</evidence>
<keyword evidence="14" id="KW-1185">Reference proteome</keyword>
<name>A0A432X9Q4_9GAMM</name>
<evidence type="ECO:0000256" key="10">
    <source>
        <dbReference type="ARBA" id="ARBA00054027"/>
    </source>
</evidence>
<dbReference type="FunFam" id="3.20.10.10:FF:000002">
    <property type="entry name" value="D-alanine aminotransferase"/>
    <property type="match status" value="1"/>
</dbReference>
<comment type="cofactor">
    <cofactor evidence="1">
        <name>pyridoxal 5'-phosphate</name>
        <dbReference type="ChEBI" id="CHEBI:597326"/>
    </cofactor>
</comment>
<dbReference type="InterPro" id="IPR043131">
    <property type="entry name" value="BCAT-like_N"/>
</dbReference>
<dbReference type="PANTHER" id="PTHR42743">
    <property type="entry name" value="AMINO-ACID AMINOTRANSFERASE"/>
    <property type="match status" value="1"/>
</dbReference>
<protein>
    <recommendedName>
        <fullName evidence="11 12">Aminodeoxychorismate lyase</fullName>
        <ecNumber evidence="8 12">4.1.3.38</ecNumber>
    </recommendedName>
</protein>
<dbReference type="RefSeq" id="WP_126756452.1">
    <property type="nucleotide sequence ID" value="NZ_PIPQ01000001.1"/>
</dbReference>
<dbReference type="Pfam" id="PF01063">
    <property type="entry name" value="Aminotran_4"/>
    <property type="match status" value="1"/>
</dbReference>
<dbReference type="InterPro" id="IPR036038">
    <property type="entry name" value="Aminotransferase-like"/>
</dbReference>
<dbReference type="InterPro" id="IPR050571">
    <property type="entry name" value="Class-IV_PLP-Dep_Aminotrnsfr"/>
</dbReference>
<comment type="pathway">
    <text evidence="7">Cofactor biosynthesis; tetrahydrofolate biosynthesis; 4-aminobenzoate from chorismate: step 2/2.</text>
</comment>
<dbReference type="GO" id="GO:0005829">
    <property type="term" value="C:cytosol"/>
    <property type="evidence" value="ECO:0007669"/>
    <property type="project" value="TreeGrafter"/>
</dbReference>
<evidence type="ECO:0000256" key="3">
    <source>
        <dbReference type="ARBA" id="ARBA00011738"/>
    </source>
</evidence>
<evidence type="ECO:0000256" key="7">
    <source>
        <dbReference type="ARBA" id="ARBA00035633"/>
    </source>
</evidence>
<keyword evidence="4" id="KW-0663">Pyridoxal phosphate</keyword>
<evidence type="ECO:0000256" key="6">
    <source>
        <dbReference type="ARBA" id="ARBA00023239"/>
    </source>
</evidence>
<dbReference type="EC" id="4.1.3.38" evidence="8 12"/>
<comment type="catalytic activity">
    <reaction evidence="9">
        <text>4-amino-4-deoxychorismate = 4-aminobenzoate + pyruvate + H(+)</text>
        <dbReference type="Rhea" id="RHEA:16201"/>
        <dbReference type="ChEBI" id="CHEBI:15361"/>
        <dbReference type="ChEBI" id="CHEBI:15378"/>
        <dbReference type="ChEBI" id="CHEBI:17836"/>
        <dbReference type="ChEBI" id="CHEBI:58406"/>
        <dbReference type="EC" id="4.1.3.38"/>
    </reaction>
</comment>
<dbReference type="GO" id="GO:0046656">
    <property type="term" value="P:folic acid biosynthetic process"/>
    <property type="evidence" value="ECO:0007669"/>
    <property type="project" value="UniProtKB-KW"/>
</dbReference>
<dbReference type="AlphaFoldDB" id="A0A432X9Q4"/>
<reference evidence="13 14" key="1">
    <citation type="journal article" date="2011" name="Front. Microbiol.">
        <title>Genomic signatures of strain selection and enhancement in Bacillus atrophaeus var. globigii, a historical biowarfare simulant.</title>
        <authorList>
            <person name="Gibbons H.S."/>
            <person name="Broomall S.M."/>
            <person name="McNew L.A."/>
            <person name="Daligault H."/>
            <person name="Chapman C."/>
            <person name="Bruce D."/>
            <person name="Karavis M."/>
            <person name="Krepps M."/>
            <person name="McGregor P.A."/>
            <person name="Hong C."/>
            <person name="Park K.H."/>
            <person name="Akmal A."/>
            <person name="Feldman A."/>
            <person name="Lin J.S."/>
            <person name="Chang W.E."/>
            <person name="Higgs B.W."/>
            <person name="Demirev P."/>
            <person name="Lindquist J."/>
            <person name="Liem A."/>
            <person name="Fochler E."/>
            <person name="Read T.D."/>
            <person name="Tapia R."/>
            <person name="Johnson S."/>
            <person name="Bishop-Lilly K.A."/>
            <person name="Detter C."/>
            <person name="Han C."/>
            <person name="Sozhamannan S."/>
            <person name="Rosenzweig C.N."/>
            <person name="Skowronski E.W."/>
        </authorList>
    </citation>
    <scope>NUCLEOTIDE SEQUENCE [LARGE SCALE GENOMIC DNA]</scope>
    <source>
        <strain evidence="13 14">AIT1</strain>
    </source>
</reference>
<evidence type="ECO:0000256" key="12">
    <source>
        <dbReference type="NCBIfam" id="TIGR03461"/>
    </source>
</evidence>